<sequence length="105" mass="11638">MSQFTLYENKNADSNETYPYFIDVQNDLLDSLNTRLVIPLTPSKYLGDVNIGNLCPITSINGTQFVLLTHQMTNVPVAALQAPVDSLEHLREEIVAAIDFLVTGI</sequence>
<proteinExistence type="inferred from homology"/>
<gene>
    <name evidence="8" type="ORF">DIZ78_05005</name>
</gene>
<dbReference type="GO" id="GO:0008657">
    <property type="term" value="F:DNA topoisomerase type II (double strand cut, ATP-hydrolyzing) inhibitor activity"/>
    <property type="evidence" value="ECO:0007669"/>
    <property type="project" value="InterPro"/>
</dbReference>
<dbReference type="EMBL" id="QFXE01000005">
    <property type="protein sequence ID" value="RDH87898.1"/>
    <property type="molecule type" value="Genomic_DNA"/>
</dbReference>
<accession>A0A370DS27</accession>
<evidence type="ECO:0000256" key="7">
    <source>
        <dbReference type="ARBA" id="ARBA00033135"/>
    </source>
</evidence>
<dbReference type="Pfam" id="PF01845">
    <property type="entry name" value="CcdB"/>
    <property type="match status" value="1"/>
</dbReference>
<evidence type="ECO:0000256" key="2">
    <source>
        <dbReference type="ARBA" id="ARBA00015075"/>
    </source>
</evidence>
<evidence type="ECO:0000256" key="4">
    <source>
        <dbReference type="ARBA" id="ARBA00023015"/>
    </source>
</evidence>
<dbReference type="AlphaFoldDB" id="A0A370DS27"/>
<keyword evidence="4" id="KW-0805">Transcription regulation</keyword>
<dbReference type="Proteomes" id="UP000254771">
    <property type="component" value="Unassembled WGS sequence"/>
</dbReference>
<evidence type="ECO:0000256" key="1">
    <source>
        <dbReference type="ARBA" id="ARBA00005230"/>
    </source>
</evidence>
<evidence type="ECO:0000256" key="6">
    <source>
        <dbReference type="ARBA" id="ARBA00029628"/>
    </source>
</evidence>
<keyword evidence="5" id="KW-0804">Transcription</keyword>
<keyword evidence="3" id="KW-0678">Repressor</keyword>
<protein>
    <recommendedName>
        <fullName evidence="2">Toxin CcdB</fullName>
    </recommendedName>
    <alternativeName>
        <fullName evidence="7">Cytotoxic protein CcdB</fullName>
    </alternativeName>
    <alternativeName>
        <fullName evidence="6">Protein LetD</fullName>
    </alternativeName>
</protein>
<evidence type="ECO:0000256" key="3">
    <source>
        <dbReference type="ARBA" id="ARBA00022491"/>
    </source>
</evidence>
<reference evidence="8 9" key="1">
    <citation type="journal article" date="2018" name="ISME J.">
        <title>Endosymbiont genomes yield clues of tubeworm success.</title>
        <authorList>
            <person name="Li Y."/>
            <person name="Liles M.R."/>
            <person name="Halanych K.M."/>
        </authorList>
    </citation>
    <scope>NUCLEOTIDE SEQUENCE [LARGE SCALE GENOMIC DNA]</scope>
    <source>
        <strain evidence="8">A1462</strain>
    </source>
</reference>
<comment type="similarity">
    <text evidence="1">Belongs to the CcdB toxin family.</text>
</comment>
<dbReference type="SUPFAM" id="SSF50118">
    <property type="entry name" value="Cell growth inhibitor/plasmid maintenance toxic component"/>
    <property type="match status" value="1"/>
</dbReference>
<dbReference type="InterPro" id="IPR002712">
    <property type="entry name" value="CcdB"/>
</dbReference>
<comment type="caution">
    <text evidence="8">The sequence shown here is derived from an EMBL/GenBank/DDBJ whole genome shotgun (WGS) entry which is preliminary data.</text>
</comment>
<dbReference type="GO" id="GO:0006276">
    <property type="term" value="P:plasmid maintenance"/>
    <property type="evidence" value="ECO:0007669"/>
    <property type="project" value="InterPro"/>
</dbReference>
<dbReference type="Gene3D" id="2.30.30.110">
    <property type="match status" value="1"/>
</dbReference>
<evidence type="ECO:0000313" key="9">
    <source>
        <dbReference type="Proteomes" id="UP000254771"/>
    </source>
</evidence>
<evidence type="ECO:0000313" key="8">
    <source>
        <dbReference type="EMBL" id="RDH87898.1"/>
    </source>
</evidence>
<name>A0A370DS27_9GAMM</name>
<dbReference type="InterPro" id="IPR011067">
    <property type="entry name" value="Plasmid_toxin/cell-grow_inhib"/>
</dbReference>
<evidence type="ECO:0000256" key="5">
    <source>
        <dbReference type="ARBA" id="ARBA00023163"/>
    </source>
</evidence>
<organism evidence="8 9">
    <name type="scientific">endosymbiont of Escarpia spicata</name>
    <dbReference type="NCBI Taxonomy" id="2200908"/>
    <lineage>
        <taxon>Bacteria</taxon>
        <taxon>Pseudomonadati</taxon>
        <taxon>Pseudomonadota</taxon>
        <taxon>Gammaproteobacteria</taxon>
        <taxon>sulfur-oxidizing symbionts</taxon>
    </lineage>
</organism>
<keyword evidence="9" id="KW-1185">Reference proteome</keyword>